<evidence type="ECO:0000256" key="1">
    <source>
        <dbReference type="SAM" id="Phobius"/>
    </source>
</evidence>
<proteinExistence type="predicted"/>
<organism evidence="2 3">
    <name type="scientific">Stylosanthes scabra</name>
    <dbReference type="NCBI Taxonomy" id="79078"/>
    <lineage>
        <taxon>Eukaryota</taxon>
        <taxon>Viridiplantae</taxon>
        <taxon>Streptophyta</taxon>
        <taxon>Embryophyta</taxon>
        <taxon>Tracheophyta</taxon>
        <taxon>Spermatophyta</taxon>
        <taxon>Magnoliopsida</taxon>
        <taxon>eudicotyledons</taxon>
        <taxon>Gunneridae</taxon>
        <taxon>Pentapetalae</taxon>
        <taxon>rosids</taxon>
        <taxon>fabids</taxon>
        <taxon>Fabales</taxon>
        <taxon>Fabaceae</taxon>
        <taxon>Papilionoideae</taxon>
        <taxon>50 kb inversion clade</taxon>
        <taxon>dalbergioids sensu lato</taxon>
        <taxon>Dalbergieae</taxon>
        <taxon>Pterocarpus clade</taxon>
        <taxon>Stylosanthes</taxon>
    </lineage>
</organism>
<keyword evidence="1" id="KW-0812">Transmembrane</keyword>
<evidence type="ECO:0000313" key="3">
    <source>
        <dbReference type="Proteomes" id="UP001341840"/>
    </source>
</evidence>
<keyword evidence="3" id="KW-1185">Reference proteome</keyword>
<dbReference type="Proteomes" id="UP001341840">
    <property type="component" value="Unassembled WGS sequence"/>
</dbReference>
<dbReference type="EMBL" id="JASCZI010090847">
    <property type="protein sequence ID" value="MED6147128.1"/>
    <property type="molecule type" value="Genomic_DNA"/>
</dbReference>
<gene>
    <name evidence="2" type="ORF">PIB30_041152</name>
</gene>
<sequence>MWNFVLTPYIFVAGAGTWIVFKVGLKSLGRCGVGWVPGQVLELSEARVYRANAHAPDEHSRWNPKKQTNLERQLGKGDEAMSSCVGLLPAPDDYLGLNPSMVHPLSNVMDPWLIQSGHVPLARTCSSKVL</sequence>
<keyword evidence="1" id="KW-1133">Transmembrane helix</keyword>
<comment type="caution">
    <text evidence="2">The sequence shown here is derived from an EMBL/GenBank/DDBJ whole genome shotgun (WGS) entry which is preliminary data.</text>
</comment>
<evidence type="ECO:0000313" key="2">
    <source>
        <dbReference type="EMBL" id="MED6147128.1"/>
    </source>
</evidence>
<protein>
    <submittedName>
        <fullName evidence="2">Uncharacterized protein</fullName>
    </submittedName>
</protein>
<feature type="transmembrane region" description="Helical" evidence="1">
    <location>
        <begin position="6"/>
        <end position="25"/>
    </location>
</feature>
<reference evidence="2 3" key="1">
    <citation type="journal article" date="2023" name="Plants (Basel)">
        <title>Bridging the Gap: Combining Genomics and Transcriptomics Approaches to Understand Stylosanthes scabra, an Orphan Legume from the Brazilian Caatinga.</title>
        <authorList>
            <person name="Ferreira-Neto J.R.C."/>
            <person name="da Silva M.D."/>
            <person name="Binneck E."/>
            <person name="de Melo N.F."/>
            <person name="da Silva R.H."/>
            <person name="de Melo A.L.T.M."/>
            <person name="Pandolfi V."/>
            <person name="Bustamante F.O."/>
            <person name="Brasileiro-Vidal A.C."/>
            <person name="Benko-Iseppon A.M."/>
        </authorList>
    </citation>
    <scope>NUCLEOTIDE SEQUENCE [LARGE SCALE GENOMIC DNA]</scope>
    <source>
        <tissue evidence="2">Leaves</tissue>
    </source>
</reference>
<name>A0ABU6TGQ7_9FABA</name>
<keyword evidence="1" id="KW-0472">Membrane</keyword>
<accession>A0ABU6TGQ7</accession>